<gene>
    <name evidence="3" type="ORF">ACFPZI_02175</name>
</gene>
<feature type="domain" description="Cation-transporting P-type ATPase C-terminal" evidence="2">
    <location>
        <begin position="13"/>
        <end position="94"/>
    </location>
</feature>
<organism evidence="3 4">
    <name type="scientific">Streptomyces chlorus</name>
    <dbReference type="NCBI Taxonomy" id="887452"/>
    <lineage>
        <taxon>Bacteria</taxon>
        <taxon>Bacillati</taxon>
        <taxon>Actinomycetota</taxon>
        <taxon>Actinomycetes</taxon>
        <taxon>Kitasatosporales</taxon>
        <taxon>Streptomycetaceae</taxon>
        <taxon>Streptomyces</taxon>
    </lineage>
</organism>
<protein>
    <submittedName>
        <fullName evidence="3">Cation transporting ATPase C-terminal domain-containing protein</fullName>
    </submittedName>
</protein>
<evidence type="ECO:0000259" key="2">
    <source>
        <dbReference type="Pfam" id="PF00689"/>
    </source>
</evidence>
<dbReference type="SUPFAM" id="SSF81665">
    <property type="entry name" value="Calcium ATPase, transmembrane domain M"/>
    <property type="match status" value="1"/>
</dbReference>
<dbReference type="Proteomes" id="UP001596180">
    <property type="component" value="Unassembled WGS sequence"/>
</dbReference>
<dbReference type="InterPro" id="IPR006068">
    <property type="entry name" value="ATPase_P-typ_cation-transptr_C"/>
</dbReference>
<dbReference type="Gene3D" id="1.20.1110.10">
    <property type="entry name" value="Calcium-transporting ATPase, transmembrane domain"/>
    <property type="match status" value="1"/>
</dbReference>
<evidence type="ECO:0000313" key="4">
    <source>
        <dbReference type="Proteomes" id="UP001596180"/>
    </source>
</evidence>
<accession>A0ABW1DRA5</accession>
<feature type="transmembrane region" description="Helical" evidence="1">
    <location>
        <begin position="43"/>
        <end position="61"/>
    </location>
</feature>
<keyword evidence="1" id="KW-0472">Membrane</keyword>
<evidence type="ECO:0000313" key="3">
    <source>
        <dbReference type="EMBL" id="MFC5850682.1"/>
    </source>
</evidence>
<comment type="caution">
    <text evidence="3">The sequence shown here is derived from an EMBL/GenBank/DDBJ whole genome shotgun (WGS) entry which is preliminary data.</text>
</comment>
<dbReference type="InterPro" id="IPR023298">
    <property type="entry name" value="ATPase_P-typ_TM_dom_sf"/>
</dbReference>
<keyword evidence="1" id="KW-1133">Transmembrane helix</keyword>
<name>A0ABW1DRA5_9ACTN</name>
<sequence length="111" mass="11319">MVGVWARESGCSWQFIVFLVLGATQFGAVLGSRAPPGGLANPFLLVAVGAALALQTVGVRVPVLGKLLGTEPLSLTELAVACALSGLGQVVMRLQARLKPECPPRAGSPAV</sequence>
<keyword evidence="1" id="KW-0812">Transmembrane</keyword>
<dbReference type="Pfam" id="PF00689">
    <property type="entry name" value="Cation_ATPase_C"/>
    <property type="match status" value="1"/>
</dbReference>
<keyword evidence="4" id="KW-1185">Reference proteome</keyword>
<feature type="transmembrane region" description="Helical" evidence="1">
    <location>
        <begin position="12"/>
        <end position="31"/>
    </location>
</feature>
<dbReference type="EMBL" id="JBHSOA010000003">
    <property type="protein sequence ID" value="MFC5850682.1"/>
    <property type="molecule type" value="Genomic_DNA"/>
</dbReference>
<reference evidence="4" key="1">
    <citation type="journal article" date="2019" name="Int. J. Syst. Evol. Microbiol.">
        <title>The Global Catalogue of Microorganisms (GCM) 10K type strain sequencing project: providing services to taxonomists for standard genome sequencing and annotation.</title>
        <authorList>
            <consortium name="The Broad Institute Genomics Platform"/>
            <consortium name="The Broad Institute Genome Sequencing Center for Infectious Disease"/>
            <person name="Wu L."/>
            <person name="Ma J."/>
        </authorList>
    </citation>
    <scope>NUCLEOTIDE SEQUENCE [LARGE SCALE GENOMIC DNA]</scope>
    <source>
        <strain evidence="4">JCM 10411</strain>
    </source>
</reference>
<dbReference type="RefSeq" id="WP_381357337.1">
    <property type="nucleotide sequence ID" value="NZ_JBHSOA010000003.1"/>
</dbReference>
<proteinExistence type="predicted"/>
<evidence type="ECO:0000256" key="1">
    <source>
        <dbReference type="SAM" id="Phobius"/>
    </source>
</evidence>